<keyword evidence="6 8" id="KW-0139">CF(1)</keyword>
<dbReference type="Gene3D" id="1.10.520.20">
    <property type="entry name" value="N-terminal domain of the delta subunit of the F1F0-ATP synthase"/>
    <property type="match status" value="1"/>
</dbReference>
<dbReference type="Proteomes" id="UP000282106">
    <property type="component" value="Unassembled WGS sequence"/>
</dbReference>
<dbReference type="PRINTS" id="PR00125">
    <property type="entry name" value="ATPASEDELTA"/>
</dbReference>
<evidence type="ECO:0000256" key="3">
    <source>
        <dbReference type="ARBA" id="ARBA00022781"/>
    </source>
</evidence>
<keyword evidence="9" id="KW-0378">Hydrolase</keyword>
<dbReference type="FunCoup" id="A0A3N0V7U4">
    <property type="interactions" value="398"/>
</dbReference>
<dbReference type="GO" id="GO:0005886">
    <property type="term" value="C:plasma membrane"/>
    <property type="evidence" value="ECO:0007669"/>
    <property type="project" value="UniProtKB-SubCell"/>
</dbReference>
<evidence type="ECO:0000256" key="6">
    <source>
        <dbReference type="ARBA" id="ARBA00023196"/>
    </source>
</evidence>
<comment type="caution">
    <text evidence="9">The sequence shown here is derived from an EMBL/GenBank/DDBJ whole genome shotgun (WGS) entry which is preliminary data.</text>
</comment>
<keyword evidence="5 8" id="KW-0472">Membrane</keyword>
<evidence type="ECO:0000256" key="8">
    <source>
        <dbReference type="HAMAP-Rule" id="MF_01416"/>
    </source>
</evidence>
<dbReference type="AlphaFoldDB" id="A0A3N0V7U4"/>
<organism evidence="9 10">
    <name type="scientific">Stagnimonas aquatica</name>
    <dbReference type="NCBI Taxonomy" id="2689987"/>
    <lineage>
        <taxon>Bacteria</taxon>
        <taxon>Pseudomonadati</taxon>
        <taxon>Pseudomonadota</taxon>
        <taxon>Gammaproteobacteria</taxon>
        <taxon>Nevskiales</taxon>
        <taxon>Nevskiaceae</taxon>
        <taxon>Stagnimonas</taxon>
    </lineage>
</organism>
<dbReference type="InterPro" id="IPR020781">
    <property type="entry name" value="ATPase_OSCP/d_CS"/>
</dbReference>
<dbReference type="PANTHER" id="PTHR11910">
    <property type="entry name" value="ATP SYNTHASE DELTA CHAIN"/>
    <property type="match status" value="1"/>
</dbReference>
<evidence type="ECO:0000313" key="10">
    <source>
        <dbReference type="Proteomes" id="UP000282106"/>
    </source>
</evidence>
<comment type="subcellular location">
    <subcellularLocation>
        <location evidence="8">Cell membrane</location>
        <topology evidence="8">Peripheral membrane protein</topology>
    </subcellularLocation>
    <subcellularLocation>
        <location evidence="1">Membrane</location>
    </subcellularLocation>
</comment>
<dbReference type="SUPFAM" id="SSF47928">
    <property type="entry name" value="N-terminal domain of the delta subunit of the F1F0-ATP synthase"/>
    <property type="match status" value="1"/>
</dbReference>
<dbReference type="GO" id="GO:0046933">
    <property type="term" value="F:proton-transporting ATP synthase activity, rotational mechanism"/>
    <property type="evidence" value="ECO:0007669"/>
    <property type="project" value="UniProtKB-UniRule"/>
</dbReference>
<dbReference type="NCBIfam" id="TIGR01145">
    <property type="entry name" value="ATP_synt_delta"/>
    <property type="match status" value="1"/>
</dbReference>
<protein>
    <recommendedName>
        <fullName evidence="8">ATP synthase subunit delta</fullName>
    </recommendedName>
    <alternativeName>
        <fullName evidence="8">ATP synthase F(1) sector subunit delta</fullName>
    </alternativeName>
    <alternativeName>
        <fullName evidence="8">F-type ATPase subunit delta</fullName>
        <shortName evidence="8">F-ATPase subunit delta</shortName>
    </alternativeName>
</protein>
<keyword evidence="2 8" id="KW-0813">Transport</keyword>
<keyword evidence="7 8" id="KW-0066">ATP synthesis</keyword>
<dbReference type="NCBIfam" id="NF004402">
    <property type="entry name" value="PRK05758.2-2"/>
    <property type="match status" value="1"/>
</dbReference>
<gene>
    <name evidence="8" type="primary">atpH</name>
    <name evidence="9" type="ORF">ED208_13150</name>
</gene>
<dbReference type="InterPro" id="IPR000711">
    <property type="entry name" value="ATPase_OSCP/dsu"/>
</dbReference>
<keyword evidence="4 8" id="KW-0406">Ion transport</keyword>
<dbReference type="InterPro" id="IPR026015">
    <property type="entry name" value="ATP_synth_OSCP/delta_N_sf"/>
</dbReference>
<keyword evidence="10" id="KW-1185">Reference proteome</keyword>
<dbReference type="InParanoid" id="A0A3N0V7U4"/>
<dbReference type="Pfam" id="PF00213">
    <property type="entry name" value="OSCP"/>
    <property type="match status" value="1"/>
</dbReference>
<keyword evidence="8" id="KW-1003">Cell membrane</keyword>
<dbReference type="PROSITE" id="PS00389">
    <property type="entry name" value="ATPASE_DELTA"/>
    <property type="match status" value="1"/>
</dbReference>
<evidence type="ECO:0000313" key="9">
    <source>
        <dbReference type="EMBL" id="ROH88755.1"/>
    </source>
</evidence>
<evidence type="ECO:0000256" key="7">
    <source>
        <dbReference type="ARBA" id="ARBA00023310"/>
    </source>
</evidence>
<dbReference type="HAMAP" id="MF_01416">
    <property type="entry name" value="ATP_synth_delta_bact"/>
    <property type="match status" value="1"/>
</dbReference>
<keyword evidence="3 8" id="KW-0375">Hydrogen ion transport</keyword>
<evidence type="ECO:0000256" key="1">
    <source>
        <dbReference type="ARBA" id="ARBA00004370"/>
    </source>
</evidence>
<comment type="function">
    <text evidence="8">This protein is part of the stalk that links CF(0) to CF(1). It either transmits conformational changes from CF(0) to CF(1) or is implicated in proton conduction.</text>
</comment>
<sequence length="179" mass="18776">MAELSTLARPYAKAVFEMARDGNAFAAWSRQLSALAEAVAQPQVAAVLGHPALTRAALADLVSAVAGSALDAQGVALVRLLADNGKLAALPELRLQFEQLRAECESRAAVAITTAVPVAEAQQQVLAQAVAKRLQRAVEITWDTDESLIAGALIRAGDLVIDGSARGELERLSTQLSRP</sequence>
<name>A0A3N0V7U4_9GAMM</name>
<dbReference type="RefSeq" id="WP_123212377.1">
    <property type="nucleotide sequence ID" value="NZ_RJVO01000006.1"/>
</dbReference>
<reference evidence="9 10" key="1">
    <citation type="submission" date="2018-10" db="EMBL/GenBank/DDBJ databases">
        <authorList>
            <person name="Chen W.-M."/>
        </authorList>
    </citation>
    <scope>NUCLEOTIDE SEQUENCE [LARGE SCALE GENOMIC DNA]</scope>
    <source>
        <strain evidence="9 10">THS-13</strain>
    </source>
</reference>
<proteinExistence type="inferred from homology"/>
<dbReference type="GO" id="GO:0016787">
    <property type="term" value="F:hydrolase activity"/>
    <property type="evidence" value="ECO:0007669"/>
    <property type="project" value="UniProtKB-KW"/>
</dbReference>
<comment type="similarity">
    <text evidence="8">Belongs to the ATPase delta chain family.</text>
</comment>
<evidence type="ECO:0000256" key="4">
    <source>
        <dbReference type="ARBA" id="ARBA00023065"/>
    </source>
</evidence>
<accession>A0A3N0V7U4</accession>
<evidence type="ECO:0000256" key="5">
    <source>
        <dbReference type="ARBA" id="ARBA00023136"/>
    </source>
</evidence>
<comment type="function">
    <text evidence="8">F(1)F(0) ATP synthase produces ATP from ADP in the presence of a proton or sodium gradient. F-type ATPases consist of two structural domains, F(1) containing the extramembraneous catalytic core and F(0) containing the membrane proton channel, linked together by a central stalk and a peripheral stalk. During catalysis, ATP synthesis in the catalytic domain of F(1) is coupled via a rotary mechanism of the central stalk subunits to proton translocation.</text>
</comment>
<evidence type="ECO:0000256" key="2">
    <source>
        <dbReference type="ARBA" id="ARBA00022448"/>
    </source>
</evidence>
<dbReference type="GO" id="GO:0045259">
    <property type="term" value="C:proton-transporting ATP synthase complex"/>
    <property type="evidence" value="ECO:0007669"/>
    <property type="project" value="UniProtKB-KW"/>
</dbReference>
<dbReference type="EMBL" id="RJVO01000006">
    <property type="protein sequence ID" value="ROH88755.1"/>
    <property type="molecule type" value="Genomic_DNA"/>
</dbReference>